<organism evidence="1 2">
    <name type="scientific">Aspergillus wentii DTO 134E9</name>
    <dbReference type="NCBI Taxonomy" id="1073089"/>
    <lineage>
        <taxon>Eukaryota</taxon>
        <taxon>Fungi</taxon>
        <taxon>Dikarya</taxon>
        <taxon>Ascomycota</taxon>
        <taxon>Pezizomycotina</taxon>
        <taxon>Eurotiomycetes</taxon>
        <taxon>Eurotiomycetidae</taxon>
        <taxon>Eurotiales</taxon>
        <taxon>Aspergillaceae</taxon>
        <taxon>Aspergillus</taxon>
        <taxon>Aspergillus subgen. Cremei</taxon>
    </lineage>
</organism>
<dbReference type="VEuPathDB" id="FungiDB:ASPWEDRAFT_30496"/>
<reference evidence="2" key="1">
    <citation type="journal article" date="2017" name="Genome Biol.">
        <title>Comparative genomics reveals high biological diversity and specific adaptations in the industrially and medically important fungal genus Aspergillus.</title>
        <authorList>
            <person name="de Vries R.P."/>
            <person name="Riley R."/>
            <person name="Wiebenga A."/>
            <person name="Aguilar-Osorio G."/>
            <person name="Amillis S."/>
            <person name="Uchima C.A."/>
            <person name="Anderluh G."/>
            <person name="Asadollahi M."/>
            <person name="Askin M."/>
            <person name="Barry K."/>
            <person name="Battaglia E."/>
            <person name="Bayram O."/>
            <person name="Benocci T."/>
            <person name="Braus-Stromeyer S.A."/>
            <person name="Caldana C."/>
            <person name="Canovas D."/>
            <person name="Cerqueira G.C."/>
            <person name="Chen F."/>
            <person name="Chen W."/>
            <person name="Choi C."/>
            <person name="Clum A."/>
            <person name="Dos Santos R.A."/>
            <person name="Damasio A.R."/>
            <person name="Diallinas G."/>
            <person name="Emri T."/>
            <person name="Fekete E."/>
            <person name="Flipphi M."/>
            <person name="Freyberg S."/>
            <person name="Gallo A."/>
            <person name="Gournas C."/>
            <person name="Habgood R."/>
            <person name="Hainaut M."/>
            <person name="Harispe M.L."/>
            <person name="Henrissat B."/>
            <person name="Hilden K.S."/>
            <person name="Hope R."/>
            <person name="Hossain A."/>
            <person name="Karabika E."/>
            <person name="Karaffa L."/>
            <person name="Karanyi Z."/>
            <person name="Krasevec N."/>
            <person name="Kuo A."/>
            <person name="Kusch H."/>
            <person name="LaButti K."/>
            <person name="Lagendijk E.L."/>
            <person name="Lapidus A."/>
            <person name="Levasseur A."/>
            <person name="Lindquist E."/>
            <person name="Lipzen A."/>
            <person name="Logrieco A.F."/>
            <person name="MacCabe A."/>
            <person name="Maekelae M.R."/>
            <person name="Malavazi I."/>
            <person name="Melin P."/>
            <person name="Meyer V."/>
            <person name="Mielnichuk N."/>
            <person name="Miskei M."/>
            <person name="Molnar A.P."/>
            <person name="Mule G."/>
            <person name="Ngan C.Y."/>
            <person name="Orejas M."/>
            <person name="Orosz E."/>
            <person name="Ouedraogo J.P."/>
            <person name="Overkamp K.M."/>
            <person name="Park H.-S."/>
            <person name="Perrone G."/>
            <person name="Piumi F."/>
            <person name="Punt P.J."/>
            <person name="Ram A.F."/>
            <person name="Ramon A."/>
            <person name="Rauscher S."/>
            <person name="Record E."/>
            <person name="Riano-Pachon D.M."/>
            <person name="Robert V."/>
            <person name="Roehrig J."/>
            <person name="Ruller R."/>
            <person name="Salamov A."/>
            <person name="Salih N.S."/>
            <person name="Samson R.A."/>
            <person name="Sandor E."/>
            <person name="Sanguinetti M."/>
            <person name="Schuetze T."/>
            <person name="Sepcic K."/>
            <person name="Shelest E."/>
            <person name="Sherlock G."/>
            <person name="Sophianopoulou V."/>
            <person name="Squina F.M."/>
            <person name="Sun H."/>
            <person name="Susca A."/>
            <person name="Todd R.B."/>
            <person name="Tsang A."/>
            <person name="Unkles S.E."/>
            <person name="van de Wiele N."/>
            <person name="van Rossen-Uffink D."/>
            <person name="Oliveira J.V."/>
            <person name="Vesth T.C."/>
            <person name="Visser J."/>
            <person name="Yu J.-H."/>
            <person name="Zhou M."/>
            <person name="Andersen M.R."/>
            <person name="Archer D.B."/>
            <person name="Baker S.E."/>
            <person name="Benoit I."/>
            <person name="Brakhage A.A."/>
            <person name="Braus G.H."/>
            <person name="Fischer R."/>
            <person name="Frisvad J.C."/>
            <person name="Goldman G.H."/>
            <person name="Houbraken J."/>
            <person name="Oakley B."/>
            <person name="Pocsi I."/>
            <person name="Scazzocchio C."/>
            <person name="Seiboth B."/>
            <person name="vanKuyk P.A."/>
            <person name="Wortman J."/>
            <person name="Dyer P.S."/>
            <person name="Grigoriev I.V."/>
        </authorList>
    </citation>
    <scope>NUCLEOTIDE SEQUENCE [LARGE SCALE GENOMIC DNA]</scope>
    <source>
        <strain evidence="2">DTO 134E9</strain>
    </source>
</reference>
<accession>A0A1L9RER1</accession>
<evidence type="ECO:0000313" key="2">
    <source>
        <dbReference type="Proteomes" id="UP000184383"/>
    </source>
</evidence>
<sequence>MPFVMRPLTCLSNVEKWKAWIPYSDNPRDLAKPLLSKLPFIDKVRIQLELRPKASENTDEMKWLETKLENAGHLQLAQIVRWQIFWSLDDSRRRSQEGRWCQEIVKADIKGRWIVQREIYVRDEAQALKKMLELSSDVDTAKASQLSAYEEELTSLNDQYWVHERSLWILTGGGPVGALKRGYKATRSDPNWYLCAWLRQECAGRGGCCGRACGCCEKSRDTWRDLKRGHCTTACGCCMRSRKKTGVKGGEKKPEMDKFPFDLAENKEAYSRRIERAYIWGLSFLDELDWL</sequence>
<gene>
    <name evidence="1" type="ORF">ASPWEDRAFT_30496</name>
</gene>
<keyword evidence="2" id="KW-1185">Reference proteome</keyword>
<protein>
    <submittedName>
        <fullName evidence="1">Uncharacterized protein</fullName>
    </submittedName>
</protein>
<dbReference type="OrthoDB" id="4497317at2759"/>
<dbReference type="RefSeq" id="XP_040687096.1">
    <property type="nucleotide sequence ID" value="XM_040833423.1"/>
</dbReference>
<dbReference type="Proteomes" id="UP000184383">
    <property type="component" value="Unassembled WGS sequence"/>
</dbReference>
<dbReference type="GeneID" id="63749271"/>
<proteinExistence type="predicted"/>
<dbReference type="EMBL" id="KV878214">
    <property type="protein sequence ID" value="OJJ33419.1"/>
    <property type="molecule type" value="Genomic_DNA"/>
</dbReference>
<dbReference type="AlphaFoldDB" id="A0A1L9RER1"/>
<evidence type="ECO:0000313" key="1">
    <source>
        <dbReference type="EMBL" id="OJJ33419.1"/>
    </source>
</evidence>
<name>A0A1L9RER1_ASPWE</name>
<dbReference type="STRING" id="1073089.A0A1L9RER1"/>